<reference evidence="2 3" key="1">
    <citation type="journal article" date="2021" name="J. Hered.">
        <title>A chromosome-level genome assembly of the parasitoid wasp, Cotesia glomerata (Hymenoptera: Braconidae).</title>
        <authorList>
            <person name="Pinto B.J."/>
            <person name="Weis J.J."/>
            <person name="Gamble T."/>
            <person name="Ode P.J."/>
            <person name="Paul R."/>
            <person name="Zaspel J.M."/>
        </authorList>
    </citation>
    <scope>NUCLEOTIDE SEQUENCE [LARGE SCALE GENOMIC DNA]</scope>
    <source>
        <strain evidence="2">CgM1</strain>
    </source>
</reference>
<keyword evidence="3" id="KW-1185">Reference proteome</keyword>
<dbReference type="AlphaFoldDB" id="A0AAV7I6E7"/>
<feature type="compositionally biased region" description="Basic and acidic residues" evidence="1">
    <location>
        <begin position="171"/>
        <end position="190"/>
    </location>
</feature>
<evidence type="ECO:0000313" key="2">
    <source>
        <dbReference type="EMBL" id="KAH0546218.1"/>
    </source>
</evidence>
<accession>A0AAV7I6E7</accession>
<feature type="region of interest" description="Disordered" evidence="1">
    <location>
        <begin position="163"/>
        <end position="219"/>
    </location>
</feature>
<dbReference type="EMBL" id="JAHXZJ010002237">
    <property type="protein sequence ID" value="KAH0546218.1"/>
    <property type="molecule type" value="Genomic_DNA"/>
</dbReference>
<proteinExistence type="predicted"/>
<evidence type="ECO:0000313" key="3">
    <source>
        <dbReference type="Proteomes" id="UP000826195"/>
    </source>
</evidence>
<sequence length="219" mass="25131">MTKQVPGLLFRPHGNQVSSRRICWWNGEKWDWRKITTVALLGAHVPPNEHQSCTRVAIQDRNGAKLDWMLMVSFSAFPSIDVDVQYRFTVTRAEEEDPYSSILAKLFTGEWRFPSTSRVPTPELEPEPGPESLIHKYVPSTTAFGIVGKTVLKCRRRSITREQGAGCRVQRKSEEQRSGGIREEKSEKMTRPSGIFMDRSRRALRKLPSRPSDRFGTFH</sequence>
<protein>
    <submittedName>
        <fullName evidence="2">Uncharacterized protein</fullName>
    </submittedName>
</protein>
<dbReference type="Proteomes" id="UP000826195">
    <property type="component" value="Unassembled WGS sequence"/>
</dbReference>
<comment type="caution">
    <text evidence="2">The sequence shown here is derived from an EMBL/GenBank/DDBJ whole genome shotgun (WGS) entry which is preliminary data.</text>
</comment>
<name>A0AAV7I6E7_COTGL</name>
<gene>
    <name evidence="2" type="ORF">KQX54_007236</name>
</gene>
<evidence type="ECO:0000256" key="1">
    <source>
        <dbReference type="SAM" id="MobiDB-lite"/>
    </source>
</evidence>
<organism evidence="2 3">
    <name type="scientific">Cotesia glomerata</name>
    <name type="common">Lepidopteran parasitic wasp</name>
    <name type="synonym">Apanteles glomeratus</name>
    <dbReference type="NCBI Taxonomy" id="32391"/>
    <lineage>
        <taxon>Eukaryota</taxon>
        <taxon>Metazoa</taxon>
        <taxon>Ecdysozoa</taxon>
        <taxon>Arthropoda</taxon>
        <taxon>Hexapoda</taxon>
        <taxon>Insecta</taxon>
        <taxon>Pterygota</taxon>
        <taxon>Neoptera</taxon>
        <taxon>Endopterygota</taxon>
        <taxon>Hymenoptera</taxon>
        <taxon>Apocrita</taxon>
        <taxon>Ichneumonoidea</taxon>
        <taxon>Braconidae</taxon>
        <taxon>Microgastrinae</taxon>
        <taxon>Cotesia</taxon>
    </lineage>
</organism>